<dbReference type="CDD" id="cd00338">
    <property type="entry name" value="Ser_Recombinase"/>
    <property type="match status" value="1"/>
</dbReference>
<dbReference type="InterPro" id="IPR038109">
    <property type="entry name" value="DNA_bind_recomb_sf"/>
</dbReference>
<dbReference type="InterPro" id="IPR006119">
    <property type="entry name" value="Resolv_N"/>
</dbReference>
<dbReference type="SUPFAM" id="SSF53041">
    <property type="entry name" value="Resolvase-like"/>
    <property type="match status" value="1"/>
</dbReference>
<evidence type="ECO:0000313" key="3">
    <source>
        <dbReference type="EMBL" id="PYG87370.1"/>
    </source>
</evidence>
<protein>
    <submittedName>
        <fullName evidence="3">DNA invertase Pin-like site-specific DNA recombinase</fullName>
    </submittedName>
</protein>
<dbReference type="Pfam" id="PF00239">
    <property type="entry name" value="Resolvase"/>
    <property type="match status" value="1"/>
</dbReference>
<feature type="domain" description="Recombinase" evidence="2">
    <location>
        <begin position="152"/>
        <end position="307"/>
    </location>
</feature>
<dbReference type="InterPro" id="IPR036162">
    <property type="entry name" value="Resolvase-like_N_sf"/>
</dbReference>
<dbReference type="InterPro" id="IPR011109">
    <property type="entry name" value="DNA_bind_recombinase_dom"/>
</dbReference>
<dbReference type="Gene3D" id="3.90.1750.20">
    <property type="entry name" value="Putative Large Serine Recombinase, Chain B, Domain 2"/>
    <property type="match status" value="1"/>
</dbReference>
<dbReference type="InterPro" id="IPR025827">
    <property type="entry name" value="Zn_ribbon_recom_dom"/>
</dbReference>
<sequence>MIRIYARQSLDKKDSLSISSQIEFCKREIKDGEEYRVYTDKGYSGSSINRPAFEKLLEEVQNNRVSRVIVYRLDRISRSLLDFAKIIELFQRHKVEFISSTEKFDTSTPMGRAMLGIIMIFAELERDTIRKRIKDNYYARGKKGFFMGGPPPFGFDKISARVDGIKTSALVPSIIQYEAVRKIYDLYANTQASLGEISSQLNESNVKAPRGGLWDSCKISRILRNPVYVRADAEVYIYYKNKGCIISNDINDFVNELACFLYGKRDSNERKYTDVKEHVLSLALHEGMVTSQVFLKCQYKLDSNKQLKNTGRGKHTWLSGLTKCGYCQYTMTVVKNGSTSYGTYKYFICRGKTNYKCCDGHTKAIYVDAVEKIVRNEIFDKVRSIKDTPAEAVQAENAEANRLKIRIFEIDTQIDNLVNSLAKAGTVLTDYINKKIAGMDSEKKELINRLKECTERVQPDNTPDSLNKCINNWEKSTLEQKKTVAKFLIEKISIKDDEVAIKWKI</sequence>
<feature type="domain" description="Resolvase/invertase-type recombinase catalytic" evidence="1">
    <location>
        <begin position="1"/>
        <end position="144"/>
    </location>
</feature>
<evidence type="ECO:0000259" key="1">
    <source>
        <dbReference type="PROSITE" id="PS51736"/>
    </source>
</evidence>
<dbReference type="Pfam" id="PF07508">
    <property type="entry name" value="Recombinase"/>
    <property type="match status" value="1"/>
</dbReference>
<dbReference type="PANTHER" id="PTHR30461">
    <property type="entry name" value="DNA-INVERTASE FROM LAMBDOID PROPHAGE"/>
    <property type="match status" value="1"/>
</dbReference>
<dbReference type="OrthoDB" id="9781670at2"/>
<keyword evidence="4" id="KW-1185">Reference proteome</keyword>
<gene>
    <name evidence="3" type="ORF">LY28_02037</name>
</gene>
<dbReference type="Proteomes" id="UP000248132">
    <property type="component" value="Unassembled WGS sequence"/>
</dbReference>
<dbReference type="PANTHER" id="PTHR30461:SF23">
    <property type="entry name" value="DNA RECOMBINASE-RELATED"/>
    <property type="match status" value="1"/>
</dbReference>
<dbReference type="RefSeq" id="WP_110462073.1">
    <property type="nucleotide sequence ID" value="NZ_QKMR01000011.1"/>
</dbReference>
<dbReference type="SMART" id="SM00857">
    <property type="entry name" value="Resolvase"/>
    <property type="match status" value="1"/>
</dbReference>
<dbReference type="Pfam" id="PF13408">
    <property type="entry name" value="Zn_ribbon_recom"/>
    <property type="match status" value="1"/>
</dbReference>
<dbReference type="PROSITE" id="PS51737">
    <property type="entry name" value="RECOMBINASE_DNA_BIND"/>
    <property type="match status" value="1"/>
</dbReference>
<evidence type="ECO:0000313" key="4">
    <source>
        <dbReference type="Proteomes" id="UP000248132"/>
    </source>
</evidence>
<dbReference type="AlphaFoldDB" id="A0A318Y5V0"/>
<dbReference type="EMBL" id="QKMR01000011">
    <property type="protein sequence ID" value="PYG87370.1"/>
    <property type="molecule type" value="Genomic_DNA"/>
</dbReference>
<name>A0A318Y5V0_9FIRM</name>
<proteinExistence type="predicted"/>
<evidence type="ECO:0000259" key="2">
    <source>
        <dbReference type="PROSITE" id="PS51737"/>
    </source>
</evidence>
<dbReference type="GO" id="GO:0000150">
    <property type="term" value="F:DNA strand exchange activity"/>
    <property type="evidence" value="ECO:0007669"/>
    <property type="project" value="InterPro"/>
</dbReference>
<dbReference type="GO" id="GO:0003677">
    <property type="term" value="F:DNA binding"/>
    <property type="evidence" value="ECO:0007669"/>
    <property type="project" value="InterPro"/>
</dbReference>
<accession>A0A318Y5V0</accession>
<comment type="caution">
    <text evidence="3">The sequence shown here is derived from an EMBL/GenBank/DDBJ whole genome shotgun (WGS) entry which is preliminary data.</text>
</comment>
<dbReference type="Gene3D" id="3.40.50.1390">
    <property type="entry name" value="Resolvase, N-terminal catalytic domain"/>
    <property type="match status" value="1"/>
</dbReference>
<dbReference type="PROSITE" id="PS51736">
    <property type="entry name" value="RECOMBINASES_3"/>
    <property type="match status" value="1"/>
</dbReference>
<dbReference type="InterPro" id="IPR050639">
    <property type="entry name" value="SSR_resolvase"/>
</dbReference>
<organism evidence="3 4">
    <name type="scientific">Ruminiclostridium sufflavum DSM 19573</name>
    <dbReference type="NCBI Taxonomy" id="1121337"/>
    <lineage>
        <taxon>Bacteria</taxon>
        <taxon>Bacillati</taxon>
        <taxon>Bacillota</taxon>
        <taxon>Clostridia</taxon>
        <taxon>Eubacteriales</taxon>
        <taxon>Oscillospiraceae</taxon>
        <taxon>Ruminiclostridium</taxon>
    </lineage>
</organism>
<reference evidence="3 4" key="1">
    <citation type="submission" date="2018-06" db="EMBL/GenBank/DDBJ databases">
        <title>Genomic Encyclopedia of Type Strains, Phase I: the one thousand microbial genomes (KMG-I) project.</title>
        <authorList>
            <person name="Kyrpides N."/>
        </authorList>
    </citation>
    <scope>NUCLEOTIDE SEQUENCE [LARGE SCALE GENOMIC DNA]</scope>
    <source>
        <strain evidence="3 4">DSM 19573</strain>
    </source>
</reference>